<protein>
    <submittedName>
        <fullName evidence="2">Uncharacterized protein</fullName>
    </submittedName>
</protein>
<sequence length="291" mass="31774">MSAIDKAVDKNFMQGRRNDGGMKAVSDWSIRHGKGILQSFSDVGNIASYAHTFVMSSFGVDGGVDLEPLVCLAESAHAKWKAWGAYGATLLEAVEFDSLLQAEFADGRELMKTVREGAANWLPQRGIPAADTHRPDKVTSINGVSRKRPAGPPAEAVASKKAAPVSEGRPERALMRIFWESNEEDFVPSKLHVTRAGANDRQCYGRKSNGARHDVTFATGALVIGYMSSLRYWHPAKGVTLKKGKSPRIANYSTDPVGSLLFVEILEVEEPRICKLGVRVAYEDVTPEEAR</sequence>
<evidence type="ECO:0000256" key="1">
    <source>
        <dbReference type="SAM" id="MobiDB-lite"/>
    </source>
</evidence>
<evidence type="ECO:0000313" key="3">
    <source>
        <dbReference type="Proteomes" id="UP001190700"/>
    </source>
</evidence>
<comment type="caution">
    <text evidence="2">The sequence shown here is derived from an EMBL/GenBank/DDBJ whole genome shotgun (WGS) entry which is preliminary data.</text>
</comment>
<keyword evidence="3" id="KW-1185">Reference proteome</keyword>
<dbReference type="EMBL" id="LGRX02026289">
    <property type="protein sequence ID" value="KAK3251085.1"/>
    <property type="molecule type" value="Genomic_DNA"/>
</dbReference>
<name>A0AAE0CBW0_9CHLO</name>
<gene>
    <name evidence="2" type="ORF">CYMTET_39566</name>
</gene>
<reference evidence="2 3" key="1">
    <citation type="journal article" date="2015" name="Genome Biol. Evol.">
        <title>Comparative Genomics of a Bacterivorous Green Alga Reveals Evolutionary Causalities and Consequences of Phago-Mixotrophic Mode of Nutrition.</title>
        <authorList>
            <person name="Burns J.A."/>
            <person name="Paasch A."/>
            <person name="Narechania A."/>
            <person name="Kim E."/>
        </authorList>
    </citation>
    <scope>NUCLEOTIDE SEQUENCE [LARGE SCALE GENOMIC DNA]</scope>
    <source>
        <strain evidence="2 3">PLY_AMNH</strain>
    </source>
</reference>
<proteinExistence type="predicted"/>
<organism evidence="2 3">
    <name type="scientific">Cymbomonas tetramitiformis</name>
    <dbReference type="NCBI Taxonomy" id="36881"/>
    <lineage>
        <taxon>Eukaryota</taxon>
        <taxon>Viridiplantae</taxon>
        <taxon>Chlorophyta</taxon>
        <taxon>Pyramimonadophyceae</taxon>
        <taxon>Pyramimonadales</taxon>
        <taxon>Pyramimonadaceae</taxon>
        <taxon>Cymbomonas</taxon>
    </lineage>
</organism>
<evidence type="ECO:0000313" key="2">
    <source>
        <dbReference type="EMBL" id="KAK3251085.1"/>
    </source>
</evidence>
<dbReference type="Proteomes" id="UP001190700">
    <property type="component" value="Unassembled WGS sequence"/>
</dbReference>
<dbReference type="AlphaFoldDB" id="A0AAE0CBW0"/>
<accession>A0AAE0CBW0</accession>
<feature type="region of interest" description="Disordered" evidence="1">
    <location>
        <begin position="126"/>
        <end position="164"/>
    </location>
</feature>